<comment type="cofactor">
    <cofactor evidence="1">
        <name>[4Fe-4S] cluster</name>
        <dbReference type="ChEBI" id="CHEBI:49883"/>
    </cofactor>
</comment>
<dbReference type="EMBL" id="VJMH01007021">
    <property type="protein sequence ID" value="KAF0685986.1"/>
    <property type="molecule type" value="Genomic_DNA"/>
</dbReference>
<accession>A0A485LJT0</accession>
<evidence type="ECO:0000313" key="10">
    <source>
        <dbReference type="EMBL" id="VFT98856.1"/>
    </source>
</evidence>
<dbReference type="FunFam" id="3.40.50.11840:FF:000002">
    <property type="entry name" value="2-(3-amino-3-carboxypropyl)histidine synthase subunit 2"/>
    <property type="match status" value="1"/>
</dbReference>
<evidence type="ECO:0000256" key="4">
    <source>
        <dbReference type="ARBA" id="ARBA00021914"/>
    </source>
</evidence>
<proteinExistence type="inferred from homology"/>
<dbReference type="OrthoDB" id="449241at2759"/>
<dbReference type="GO" id="GO:0051536">
    <property type="term" value="F:iron-sulfur cluster binding"/>
    <property type="evidence" value="ECO:0007669"/>
    <property type="project" value="UniProtKB-KW"/>
</dbReference>
<dbReference type="SFLD" id="SFLDS00032">
    <property type="entry name" value="Radical_SAM_3-amino-3-carboxyp"/>
    <property type="match status" value="1"/>
</dbReference>
<dbReference type="NCBIfam" id="TIGR00272">
    <property type="entry name" value="DPH2"/>
    <property type="match status" value="1"/>
</dbReference>
<dbReference type="GO" id="GO:0090560">
    <property type="term" value="F:2-(3-amino-3-carboxypropyl)histidine synthase activity"/>
    <property type="evidence" value="ECO:0007669"/>
    <property type="project" value="InterPro"/>
</dbReference>
<protein>
    <recommendedName>
        <fullName evidence="4 8">2-(3-amino-3-carboxypropyl)histidine synthase subunit 2</fullName>
    </recommendedName>
</protein>
<dbReference type="AlphaFoldDB" id="A0A485LJT0"/>
<dbReference type="InterPro" id="IPR042265">
    <property type="entry name" value="DPH1/DPH2_3"/>
</dbReference>
<keyword evidence="5 8" id="KW-0479">Metal-binding</keyword>
<keyword evidence="7 8" id="KW-0411">Iron-sulfur</keyword>
<dbReference type="Gene3D" id="3.40.50.11860">
    <property type="entry name" value="Diphthamide synthesis DPH1/DPH2 domain 3"/>
    <property type="match status" value="1"/>
</dbReference>
<dbReference type="PANTHER" id="PTHR10762">
    <property type="entry name" value="DIPHTHAMIDE BIOSYNTHESIS PROTEIN"/>
    <property type="match status" value="1"/>
</dbReference>
<reference evidence="9" key="2">
    <citation type="submission" date="2019-06" db="EMBL/GenBank/DDBJ databases">
        <title>Genomics analysis of Aphanomyces spp. identifies a new class of oomycete effector associated with host adaptation.</title>
        <authorList>
            <person name="Gaulin E."/>
        </authorList>
    </citation>
    <scope>NUCLEOTIDE SEQUENCE</scope>
    <source>
        <strain evidence="9">CBS 578.67</strain>
    </source>
</reference>
<evidence type="ECO:0000256" key="8">
    <source>
        <dbReference type="RuleBase" id="RU364133"/>
    </source>
</evidence>
<keyword evidence="11" id="KW-1185">Reference proteome</keyword>
<dbReference type="SFLD" id="SFLDG01121">
    <property type="entry name" value="Diphthamide_biosynthesis"/>
    <property type="match status" value="1"/>
</dbReference>
<dbReference type="Proteomes" id="UP000332933">
    <property type="component" value="Unassembled WGS sequence"/>
</dbReference>
<evidence type="ECO:0000256" key="6">
    <source>
        <dbReference type="ARBA" id="ARBA00023004"/>
    </source>
</evidence>
<dbReference type="FunFam" id="3.40.50.11860:FF:000001">
    <property type="entry name" value="2-(3-amino-3-carboxypropyl)histidine synthase subunit 2"/>
    <property type="match status" value="1"/>
</dbReference>
<evidence type="ECO:0000313" key="9">
    <source>
        <dbReference type="EMBL" id="KAF0685986.1"/>
    </source>
</evidence>
<evidence type="ECO:0000256" key="2">
    <source>
        <dbReference type="ARBA" id="ARBA00005156"/>
    </source>
</evidence>
<comment type="similarity">
    <text evidence="3 8">Belongs to the DPH1/DPH2 family. DPH2 subfamily.</text>
</comment>
<dbReference type="Gene3D" id="3.40.50.11840">
    <property type="entry name" value="Diphthamide synthesis DPH1/DPH2 domain 1"/>
    <property type="match status" value="1"/>
</dbReference>
<evidence type="ECO:0000256" key="3">
    <source>
        <dbReference type="ARBA" id="ARBA00006179"/>
    </source>
</evidence>
<dbReference type="InterPro" id="IPR010014">
    <property type="entry name" value="DHP2"/>
</dbReference>
<evidence type="ECO:0000313" key="11">
    <source>
        <dbReference type="Proteomes" id="UP000332933"/>
    </source>
</evidence>
<dbReference type="InterPro" id="IPR042263">
    <property type="entry name" value="DPH1/DPH2_1"/>
</dbReference>
<keyword evidence="6 8" id="KW-0408">Iron</keyword>
<comment type="function">
    <text evidence="8">Required for the first step of diphthamide biosynthesis, a post-translational modification of histidine which occurs in elongation factor 2. DPH1 and DPH2 transfer a 3-amino-3-carboxypropyl (ACP) group from S-adenosyl-L-methionine (SAM) to a histidine residue, the reaction is assisted by a reduction system comprising DPH3 and a NADH-dependent reductase. Facilitates the reduction of the catalytic iron-sulfur cluster found in the DPH1 subunit.</text>
</comment>
<dbReference type="PANTHER" id="PTHR10762:SF2">
    <property type="entry name" value="2-(3-AMINO-3-CARBOXYPROPYL)HISTIDINE SYNTHASE SUBUNIT 2"/>
    <property type="match status" value="1"/>
</dbReference>
<dbReference type="InterPro" id="IPR016435">
    <property type="entry name" value="DPH1/DPH2"/>
</dbReference>
<evidence type="ECO:0000256" key="7">
    <source>
        <dbReference type="ARBA" id="ARBA00023014"/>
    </source>
</evidence>
<dbReference type="SFLD" id="SFLDF00408">
    <property type="entry name" value="Diphthamide_biosynthesis_famil"/>
    <property type="match status" value="1"/>
</dbReference>
<organism evidence="10 11">
    <name type="scientific">Aphanomyces stellatus</name>
    <dbReference type="NCBI Taxonomy" id="120398"/>
    <lineage>
        <taxon>Eukaryota</taxon>
        <taxon>Sar</taxon>
        <taxon>Stramenopiles</taxon>
        <taxon>Oomycota</taxon>
        <taxon>Saprolegniomycetes</taxon>
        <taxon>Saprolegniales</taxon>
        <taxon>Verrucalvaceae</taxon>
        <taxon>Aphanomyces</taxon>
    </lineage>
</organism>
<dbReference type="EMBL" id="CAADRA010007047">
    <property type="protein sequence ID" value="VFT98856.1"/>
    <property type="molecule type" value="Genomic_DNA"/>
</dbReference>
<dbReference type="GO" id="GO:0046872">
    <property type="term" value="F:metal ion binding"/>
    <property type="evidence" value="ECO:0007669"/>
    <property type="project" value="UniProtKB-KW"/>
</dbReference>
<gene>
    <name evidence="10" type="primary">Aste57867_22189</name>
    <name evidence="9" type="ORF">As57867_022120</name>
    <name evidence="10" type="ORF">ASTE57867_22189</name>
</gene>
<dbReference type="GO" id="GO:0017183">
    <property type="term" value="P:protein histidyl modification to diphthamide"/>
    <property type="evidence" value="ECO:0007669"/>
    <property type="project" value="UniProtKB-UniPathway"/>
</dbReference>
<name>A0A485LJT0_9STRA</name>
<sequence>MQQTVHIHTKDTASTNMTSRAADIASFYNIDGTAASIVSHGFRRLALQFPDTMLPDAVQVQLQLRAALSTHEHAIERMFVLGDTSYGSCCVDEVAAQHLFADCVVHFGRACLSPTSALPVIYVFGNVPCDVAAVAAGFGDVLAADADSATQHILLYEPCYQHVAAEITAALAATYPDRNFLCSTMRTFYQPGDEADGGAADSTFIGGMSIPLSPADAFHPSTSTLLYVGKESPHLTNILLRAGETVCLSFDPQTAAARREGASINRTLNRRYFLVQKAKEAQIVGILMGTLGVANCLDVVSTLQSLVAKSGRKAYTFVVGKINVPKLSNFAEIDVFCLVACAENTLLDSTDFFKPIVTPYELQLALTDDDSWSANYKADFQEVLPAMVTAVDEMDDDAPPRDEPYFSLVTGKYHQSKSQLEDDDDDNDVDDEASSTALVAKAGKQQLAAYKSEAAAFLKTRDYQGLDPRVGETAPHAAVPGATGIARGYTHE</sequence>
<comment type="pathway">
    <text evidence="2 8">Protein modification; peptidyl-diphthamide biosynthesis.</text>
</comment>
<evidence type="ECO:0000256" key="5">
    <source>
        <dbReference type="ARBA" id="ARBA00022723"/>
    </source>
</evidence>
<evidence type="ECO:0000256" key="1">
    <source>
        <dbReference type="ARBA" id="ARBA00001966"/>
    </source>
</evidence>
<dbReference type="UniPathway" id="UPA00559"/>
<dbReference type="NCBIfam" id="TIGR00322">
    <property type="entry name" value="diphth2_R"/>
    <property type="match status" value="1"/>
</dbReference>
<reference evidence="10 11" key="1">
    <citation type="submission" date="2019-03" db="EMBL/GenBank/DDBJ databases">
        <authorList>
            <person name="Gaulin E."/>
            <person name="Dumas B."/>
        </authorList>
    </citation>
    <scope>NUCLEOTIDE SEQUENCE [LARGE SCALE GENOMIC DNA]</scope>
    <source>
        <strain evidence="10">CBS 568.67</strain>
    </source>
</reference>
<dbReference type="Pfam" id="PF01866">
    <property type="entry name" value="Diphthamide_syn"/>
    <property type="match status" value="1"/>
</dbReference>